<protein>
    <recommendedName>
        <fullName evidence="1">non-specific serine/threonine protein kinase</fullName>
        <ecNumber evidence="1">2.7.11.1</ecNumber>
    </recommendedName>
</protein>
<proteinExistence type="predicted"/>
<dbReference type="PANTHER" id="PTHR24363">
    <property type="entry name" value="SERINE/THREONINE PROTEIN KINASE"/>
    <property type="match status" value="1"/>
</dbReference>
<dbReference type="InterPro" id="IPR011009">
    <property type="entry name" value="Kinase-like_dom_sf"/>
</dbReference>
<evidence type="ECO:0000256" key="4">
    <source>
        <dbReference type="ARBA" id="ARBA00022741"/>
    </source>
</evidence>
<evidence type="ECO:0000259" key="9">
    <source>
        <dbReference type="PROSITE" id="PS50011"/>
    </source>
</evidence>
<dbReference type="EMBL" id="JACIDY010000010">
    <property type="protein sequence ID" value="MBB3941567.1"/>
    <property type="molecule type" value="Genomic_DNA"/>
</dbReference>
<dbReference type="SMART" id="SM00220">
    <property type="entry name" value="S_TKc"/>
    <property type="match status" value="1"/>
</dbReference>
<evidence type="ECO:0000313" key="10">
    <source>
        <dbReference type="EMBL" id="MBB3941567.1"/>
    </source>
</evidence>
<evidence type="ECO:0000256" key="1">
    <source>
        <dbReference type="ARBA" id="ARBA00012513"/>
    </source>
</evidence>
<evidence type="ECO:0000256" key="8">
    <source>
        <dbReference type="ARBA" id="ARBA00048679"/>
    </source>
</evidence>
<dbReference type="EC" id="2.7.11.1" evidence="1"/>
<dbReference type="GO" id="GO:0005524">
    <property type="term" value="F:ATP binding"/>
    <property type="evidence" value="ECO:0007669"/>
    <property type="project" value="UniProtKB-KW"/>
</dbReference>
<name>A0A7W6G0U4_9SPHN</name>
<dbReference type="AlphaFoldDB" id="A0A7W6G0U4"/>
<keyword evidence="3 10" id="KW-0808">Transferase</keyword>
<dbReference type="InterPro" id="IPR000719">
    <property type="entry name" value="Prot_kinase_dom"/>
</dbReference>
<evidence type="ECO:0000256" key="2">
    <source>
        <dbReference type="ARBA" id="ARBA00022527"/>
    </source>
</evidence>
<accession>A0A7W6G0U4</accession>
<sequence length="431" mass="48149">MADAKKPWSDSWTVINDEEWKRSGGQGTLRKARRNGDTHPVSAVLKKLNNQSDPDRRRRMRREVVALETLDHAGAPKLFDHNTEHFENTDVRLYAILEFVPGDTLAEYVTRCGALSLEDGGALLLTLLNVVEAYHGVGGGHRDIKPDNIILRNNDTRLPVLIDFGLSFNVDEPSRDDTPDWQQVGNRFLALPEHAPFSSNKRDLRSDLTFCVGILFYALTCVHPATLSDETGCLPHQRINARSLLALGSEPQRQALLTLFDIGFSFQIGQRWQSIESVRGHMQRILDGLPYEGEIAAALADIRARALSKLGNLATKEALDYVRLRLKNAGRSLVSELGAGFNFEGEEWLTQMDKMSTMIRCGVRQEFDGAIINVVFSIRAVGDELVVAEQRPTGSTPLARIPIQEPNALPELEGIAHRCLLEAFHRRRMNG</sequence>
<keyword evidence="5 10" id="KW-0418">Kinase</keyword>
<dbReference type="PANTHER" id="PTHR24363:SF0">
    <property type="entry name" value="SERINE_THREONINE KINASE LIKE DOMAIN CONTAINING 1"/>
    <property type="match status" value="1"/>
</dbReference>
<gene>
    <name evidence="10" type="ORF">GGR39_003247</name>
</gene>
<dbReference type="Pfam" id="PF00069">
    <property type="entry name" value="Pkinase"/>
    <property type="match status" value="1"/>
</dbReference>
<keyword evidence="11" id="KW-1185">Reference proteome</keyword>
<keyword evidence="6" id="KW-0067">ATP-binding</keyword>
<dbReference type="RefSeq" id="WP_183618632.1">
    <property type="nucleotide sequence ID" value="NZ_JACIDY010000010.1"/>
</dbReference>
<dbReference type="PROSITE" id="PS50011">
    <property type="entry name" value="PROTEIN_KINASE_DOM"/>
    <property type="match status" value="1"/>
</dbReference>
<dbReference type="Proteomes" id="UP000561459">
    <property type="component" value="Unassembled WGS sequence"/>
</dbReference>
<comment type="caution">
    <text evidence="10">The sequence shown here is derived from an EMBL/GenBank/DDBJ whole genome shotgun (WGS) entry which is preliminary data.</text>
</comment>
<feature type="domain" description="Protein kinase" evidence="9">
    <location>
        <begin position="15"/>
        <end position="284"/>
    </location>
</feature>
<organism evidence="10 11">
    <name type="scientific">Novosphingobium fluoreni</name>
    <dbReference type="NCBI Taxonomy" id="1391222"/>
    <lineage>
        <taxon>Bacteria</taxon>
        <taxon>Pseudomonadati</taxon>
        <taxon>Pseudomonadota</taxon>
        <taxon>Alphaproteobacteria</taxon>
        <taxon>Sphingomonadales</taxon>
        <taxon>Sphingomonadaceae</taxon>
        <taxon>Novosphingobium</taxon>
    </lineage>
</organism>
<dbReference type="GO" id="GO:0004674">
    <property type="term" value="F:protein serine/threonine kinase activity"/>
    <property type="evidence" value="ECO:0007669"/>
    <property type="project" value="UniProtKB-KW"/>
</dbReference>
<dbReference type="SUPFAM" id="SSF56112">
    <property type="entry name" value="Protein kinase-like (PK-like)"/>
    <property type="match status" value="1"/>
</dbReference>
<evidence type="ECO:0000256" key="5">
    <source>
        <dbReference type="ARBA" id="ARBA00022777"/>
    </source>
</evidence>
<evidence type="ECO:0000256" key="6">
    <source>
        <dbReference type="ARBA" id="ARBA00022840"/>
    </source>
</evidence>
<comment type="catalytic activity">
    <reaction evidence="7">
        <text>L-threonyl-[protein] + ATP = O-phospho-L-threonyl-[protein] + ADP + H(+)</text>
        <dbReference type="Rhea" id="RHEA:46608"/>
        <dbReference type="Rhea" id="RHEA-COMP:11060"/>
        <dbReference type="Rhea" id="RHEA-COMP:11605"/>
        <dbReference type="ChEBI" id="CHEBI:15378"/>
        <dbReference type="ChEBI" id="CHEBI:30013"/>
        <dbReference type="ChEBI" id="CHEBI:30616"/>
        <dbReference type="ChEBI" id="CHEBI:61977"/>
        <dbReference type="ChEBI" id="CHEBI:456216"/>
        <dbReference type="EC" id="2.7.11.1"/>
    </reaction>
</comment>
<comment type="catalytic activity">
    <reaction evidence="8">
        <text>L-seryl-[protein] + ATP = O-phospho-L-seryl-[protein] + ADP + H(+)</text>
        <dbReference type="Rhea" id="RHEA:17989"/>
        <dbReference type="Rhea" id="RHEA-COMP:9863"/>
        <dbReference type="Rhea" id="RHEA-COMP:11604"/>
        <dbReference type="ChEBI" id="CHEBI:15378"/>
        <dbReference type="ChEBI" id="CHEBI:29999"/>
        <dbReference type="ChEBI" id="CHEBI:30616"/>
        <dbReference type="ChEBI" id="CHEBI:83421"/>
        <dbReference type="ChEBI" id="CHEBI:456216"/>
        <dbReference type="EC" id="2.7.11.1"/>
    </reaction>
</comment>
<keyword evidence="2" id="KW-0723">Serine/threonine-protein kinase</keyword>
<dbReference type="Gene3D" id="1.10.510.10">
    <property type="entry name" value="Transferase(Phosphotransferase) domain 1"/>
    <property type="match status" value="1"/>
</dbReference>
<reference evidence="10 11" key="1">
    <citation type="submission" date="2020-08" db="EMBL/GenBank/DDBJ databases">
        <title>Genomic Encyclopedia of Type Strains, Phase IV (KMG-IV): sequencing the most valuable type-strain genomes for metagenomic binning, comparative biology and taxonomic classification.</title>
        <authorList>
            <person name="Goeker M."/>
        </authorList>
    </citation>
    <scope>NUCLEOTIDE SEQUENCE [LARGE SCALE GENOMIC DNA]</scope>
    <source>
        <strain evidence="10 11">DSM 27568</strain>
    </source>
</reference>
<evidence type="ECO:0000313" key="11">
    <source>
        <dbReference type="Proteomes" id="UP000561459"/>
    </source>
</evidence>
<evidence type="ECO:0000256" key="7">
    <source>
        <dbReference type="ARBA" id="ARBA00047899"/>
    </source>
</evidence>
<keyword evidence="4" id="KW-0547">Nucleotide-binding</keyword>
<evidence type="ECO:0000256" key="3">
    <source>
        <dbReference type="ARBA" id="ARBA00022679"/>
    </source>
</evidence>